<dbReference type="PANTHER" id="PTHR13301">
    <property type="entry name" value="X-BOX TRANSCRIPTION FACTOR-RELATED"/>
    <property type="match status" value="1"/>
</dbReference>
<proteinExistence type="predicted"/>
<protein>
    <submittedName>
        <fullName evidence="2">Uncharacterized protein</fullName>
    </submittedName>
</protein>
<evidence type="ECO:0000313" key="2">
    <source>
        <dbReference type="EMBL" id="KDO59156.1"/>
    </source>
</evidence>
<gene>
    <name evidence="2" type="ORF">CISIN_1g044118mg</name>
</gene>
<keyword evidence="1" id="KW-1133">Transmembrane helix</keyword>
<keyword evidence="1" id="KW-0812">Transmembrane</keyword>
<keyword evidence="1" id="KW-0472">Membrane</keyword>
<feature type="non-terminal residue" evidence="2">
    <location>
        <position position="1"/>
    </location>
</feature>
<evidence type="ECO:0000256" key="1">
    <source>
        <dbReference type="SAM" id="Phobius"/>
    </source>
</evidence>
<evidence type="ECO:0000313" key="3">
    <source>
        <dbReference type="Proteomes" id="UP000027120"/>
    </source>
</evidence>
<dbReference type="Proteomes" id="UP000027120">
    <property type="component" value="Unassembled WGS sequence"/>
</dbReference>
<feature type="transmembrane region" description="Helical" evidence="1">
    <location>
        <begin position="93"/>
        <end position="118"/>
    </location>
</feature>
<feature type="transmembrane region" description="Helical" evidence="1">
    <location>
        <begin position="130"/>
        <end position="149"/>
    </location>
</feature>
<reference evidence="2 3" key="1">
    <citation type="submission" date="2014-04" db="EMBL/GenBank/DDBJ databases">
        <authorList>
            <consortium name="International Citrus Genome Consortium"/>
            <person name="Gmitter F."/>
            <person name="Chen C."/>
            <person name="Farmerie W."/>
            <person name="Harkins T."/>
            <person name="Desany B."/>
            <person name="Mohiuddin M."/>
            <person name="Kodira C."/>
            <person name="Borodovsky M."/>
            <person name="Lomsadze A."/>
            <person name="Burns P."/>
            <person name="Jenkins J."/>
            <person name="Prochnik S."/>
            <person name="Shu S."/>
            <person name="Chapman J."/>
            <person name="Pitluck S."/>
            <person name="Schmutz J."/>
            <person name="Rokhsar D."/>
        </authorList>
    </citation>
    <scope>NUCLEOTIDE SEQUENCE</scope>
</reference>
<name>A0A067F7K6_CITSI</name>
<dbReference type="AlphaFoldDB" id="A0A067F7K6"/>
<dbReference type="STRING" id="2711.A0A067F7K6"/>
<dbReference type="EMBL" id="KK784942">
    <property type="protein sequence ID" value="KDO59156.1"/>
    <property type="molecule type" value="Genomic_DNA"/>
</dbReference>
<accession>A0A067F7K6</accession>
<keyword evidence="3" id="KW-1185">Reference proteome</keyword>
<feature type="transmembrane region" description="Helical" evidence="1">
    <location>
        <begin position="6"/>
        <end position="29"/>
    </location>
</feature>
<sequence length="150" mass="17125">DEHMVPFAYVFIIQNVYSIFEALSCRYTLKAWWNLLRMLIIRRTTALFFKFIDVIIKQLRLSQAAFTVTAKVATKDVLKRHKQEIMEFGNSSVVFTIAATLAILNLFSLIGGLINIIFLDFGALQNLVSQMILCGLMVLVNVPIYEALFI</sequence>
<organism evidence="2 3">
    <name type="scientific">Citrus sinensis</name>
    <name type="common">Sweet orange</name>
    <name type="synonym">Citrus aurantium var. sinensis</name>
    <dbReference type="NCBI Taxonomy" id="2711"/>
    <lineage>
        <taxon>Eukaryota</taxon>
        <taxon>Viridiplantae</taxon>
        <taxon>Streptophyta</taxon>
        <taxon>Embryophyta</taxon>
        <taxon>Tracheophyta</taxon>
        <taxon>Spermatophyta</taxon>
        <taxon>Magnoliopsida</taxon>
        <taxon>eudicotyledons</taxon>
        <taxon>Gunneridae</taxon>
        <taxon>Pentapetalae</taxon>
        <taxon>rosids</taxon>
        <taxon>malvids</taxon>
        <taxon>Sapindales</taxon>
        <taxon>Rutaceae</taxon>
        <taxon>Aurantioideae</taxon>
        <taxon>Citrus</taxon>
    </lineage>
</organism>